<dbReference type="Gene3D" id="3.30.420.10">
    <property type="entry name" value="Ribonuclease H-like superfamily/Ribonuclease H"/>
    <property type="match status" value="1"/>
</dbReference>
<protein>
    <submittedName>
        <fullName evidence="4">Probable glycerol-3-phosphate dehydrogenase, mitochondrial</fullName>
    </submittedName>
</protein>
<reference evidence="4" key="1">
    <citation type="submission" date="2020-08" db="EMBL/GenBank/DDBJ databases">
        <title>Multicomponent nature underlies the extraordinary mechanical properties of spider dragline silk.</title>
        <authorList>
            <person name="Kono N."/>
            <person name="Nakamura H."/>
            <person name="Mori M."/>
            <person name="Yoshida Y."/>
            <person name="Ohtoshi R."/>
            <person name="Malay A.D."/>
            <person name="Moran D.A.P."/>
            <person name="Tomita M."/>
            <person name="Numata K."/>
            <person name="Arakawa K."/>
        </authorList>
    </citation>
    <scope>NUCLEOTIDE SEQUENCE</scope>
</reference>
<dbReference type="InterPro" id="IPR018247">
    <property type="entry name" value="EF_Hand_1_Ca_BS"/>
</dbReference>
<dbReference type="InterPro" id="IPR001584">
    <property type="entry name" value="Integrase_cat-core"/>
</dbReference>
<dbReference type="AlphaFoldDB" id="A0A8X6XWK4"/>
<dbReference type="PROSITE" id="PS00018">
    <property type="entry name" value="EF_HAND_1"/>
    <property type="match status" value="1"/>
</dbReference>
<dbReference type="SUPFAM" id="SSF53098">
    <property type="entry name" value="Ribonuclease H-like"/>
    <property type="match status" value="1"/>
</dbReference>
<name>A0A8X6XWK4_9ARAC</name>
<dbReference type="PROSITE" id="PS50994">
    <property type="entry name" value="INTEGRASE"/>
    <property type="match status" value="1"/>
</dbReference>
<dbReference type="Gene3D" id="1.10.8.870">
    <property type="entry name" value="Alpha-glycerophosphate oxidase, cap domain"/>
    <property type="match status" value="1"/>
</dbReference>
<sequence>MNFFREWGIKHHVTPPHFPRANGQIERAVQTVKNSLTKAAEEGKDLYVVLLDYRIQPAKDMPSPAELLMGRKLRTFLPSHPGQLKPTFDVERAREALRKRQIIQYKYANKHATVLPVLHQNDKVWFKHKMKEPWKQGTIIQVGPQPRSYIIKGEDGGVFRRNRFHIRQDNTENDNSRWSRTVEDLYNSDATEISRIPNDSADSQINASPKTNRSNINQQFQVPIETFSEQSNTVVRKSSRNIVKPVRYAIYEYACTAVDVIARRLRLSFLNVQATEEALPNIISIMADELNWNKNKQKEEYEKAMEFLRTEMGQDVNRKARVTPVNFTKDEITSYTRKFQTLDKDRKGYITINDLRQSLKVQGEKVDDETLHDMLNEVDLNKNGQVELGEYLLLMSAIKTGAIAQSRLAAAVDIQYDRSVLSVDRSGGGV</sequence>
<dbReference type="InterPro" id="IPR050951">
    <property type="entry name" value="Retrovirus_Pol_polyprotein"/>
</dbReference>
<dbReference type="GO" id="GO:0005509">
    <property type="term" value="F:calcium ion binding"/>
    <property type="evidence" value="ECO:0007669"/>
    <property type="project" value="InterPro"/>
</dbReference>
<dbReference type="EMBL" id="BMAV01012938">
    <property type="protein sequence ID" value="GFY60014.1"/>
    <property type="molecule type" value="Genomic_DNA"/>
</dbReference>
<keyword evidence="1" id="KW-0106">Calcium</keyword>
<dbReference type="GO" id="GO:0003676">
    <property type="term" value="F:nucleic acid binding"/>
    <property type="evidence" value="ECO:0007669"/>
    <property type="project" value="InterPro"/>
</dbReference>
<evidence type="ECO:0000259" key="3">
    <source>
        <dbReference type="PROSITE" id="PS50994"/>
    </source>
</evidence>
<keyword evidence="5" id="KW-1185">Reference proteome</keyword>
<feature type="domain" description="EF-hand" evidence="2">
    <location>
        <begin position="330"/>
        <end position="365"/>
    </location>
</feature>
<proteinExistence type="predicted"/>
<dbReference type="InterPro" id="IPR036397">
    <property type="entry name" value="RNaseH_sf"/>
</dbReference>
<dbReference type="Pfam" id="PF16901">
    <property type="entry name" value="DAO_C"/>
    <property type="match status" value="1"/>
</dbReference>
<evidence type="ECO:0000313" key="4">
    <source>
        <dbReference type="EMBL" id="GFY60014.1"/>
    </source>
</evidence>
<dbReference type="PANTHER" id="PTHR37984:SF7">
    <property type="entry name" value="INTEGRASE CATALYTIC DOMAIN-CONTAINING PROTEIN"/>
    <property type="match status" value="1"/>
</dbReference>
<dbReference type="SUPFAM" id="SSF47473">
    <property type="entry name" value="EF-hand"/>
    <property type="match status" value="1"/>
</dbReference>
<dbReference type="OrthoDB" id="264015at2759"/>
<dbReference type="SMART" id="SM00054">
    <property type="entry name" value="EFh"/>
    <property type="match status" value="2"/>
</dbReference>
<dbReference type="PROSITE" id="PS50222">
    <property type="entry name" value="EF_HAND_2"/>
    <property type="match status" value="2"/>
</dbReference>
<dbReference type="Gene3D" id="1.10.238.10">
    <property type="entry name" value="EF-hand"/>
    <property type="match status" value="1"/>
</dbReference>
<dbReference type="InterPro" id="IPR031656">
    <property type="entry name" value="DAO_C"/>
</dbReference>
<dbReference type="InterPro" id="IPR038299">
    <property type="entry name" value="DAO_C_sf"/>
</dbReference>
<dbReference type="Proteomes" id="UP000886998">
    <property type="component" value="Unassembled WGS sequence"/>
</dbReference>
<gene>
    <name evidence="4" type="primary">gpdh-3</name>
    <name evidence="4" type="ORF">TNIN_383571</name>
</gene>
<dbReference type="Pfam" id="PF13499">
    <property type="entry name" value="EF-hand_7"/>
    <property type="match status" value="1"/>
</dbReference>
<comment type="caution">
    <text evidence="4">The sequence shown here is derived from an EMBL/GenBank/DDBJ whole genome shotgun (WGS) entry which is preliminary data.</text>
</comment>
<evidence type="ECO:0000259" key="2">
    <source>
        <dbReference type="PROSITE" id="PS50222"/>
    </source>
</evidence>
<accession>A0A8X6XWK4</accession>
<evidence type="ECO:0000256" key="1">
    <source>
        <dbReference type="ARBA" id="ARBA00022837"/>
    </source>
</evidence>
<feature type="domain" description="Integrase catalytic" evidence="3">
    <location>
        <begin position="1"/>
        <end position="89"/>
    </location>
</feature>
<dbReference type="InterPro" id="IPR011992">
    <property type="entry name" value="EF-hand-dom_pair"/>
</dbReference>
<organism evidence="4 5">
    <name type="scientific">Trichonephila inaurata madagascariensis</name>
    <dbReference type="NCBI Taxonomy" id="2747483"/>
    <lineage>
        <taxon>Eukaryota</taxon>
        <taxon>Metazoa</taxon>
        <taxon>Ecdysozoa</taxon>
        <taxon>Arthropoda</taxon>
        <taxon>Chelicerata</taxon>
        <taxon>Arachnida</taxon>
        <taxon>Araneae</taxon>
        <taxon>Araneomorphae</taxon>
        <taxon>Entelegynae</taxon>
        <taxon>Araneoidea</taxon>
        <taxon>Nephilidae</taxon>
        <taxon>Trichonephila</taxon>
        <taxon>Trichonephila inaurata</taxon>
    </lineage>
</organism>
<dbReference type="GO" id="GO:0015074">
    <property type="term" value="P:DNA integration"/>
    <property type="evidence" value="ECO:0007669"/>
    <property type="project" value="InterPro"/>
</dbReference>
<evidence type="ECO:0000313" key="5">
    <source>
        <dbReference type="Proteomes" id="UP000886998"/>
    </source>
</evidence>
<dbReference type="InterPro" id="IPR012337">
    <property type="entry name" value="RNaseH-like_sf"/>
</dbReference>
<feature type="domain" description="EF-hand" evidence="2">
    <location>
        <begin position="366"/>
        <end position="401"/>
    </location>
</feature>
<dbReference type="PANTHER" id="PTHR37984">
    <property type="entry name" value="PROTEIN CBG26694"/>
    <property type="match status" value="1"/>
</dbReference>
<dbReference type="InterPro" id="IPR002048">
    <property type="entry name" value="EF_hand_dom"/>
</dbReference>
<dbReference type="CDD" id="cd00051">
    <property type="entry name" value="EFh"/>
    <property type="match status" value="1"/>
</dbReference>